<reference evidence="3 4" key="1">
    <citation type="submission" date="2024-05" db="EMBL/GenBank/DDBJ databases">
        <authorList>
            <person name="Duchaud E."/>
        </authorList>
    </citation>
    <scope>NUCLEOTIDE SEQUENCE [LARGE SCALE GENOMIC DNA]</scope>
    <source>
        <strain evidence="3">Ena-SAMPLE-TAB-13-05-2024-13:56:06:370-140302</strain>
    </source>
</reference>
<dbReference type="InterPro" id="IPR022742">
    <property type="entry name" value="Hydrolase_4"/>
</dbReference>
<dbReference type="RefSeq" id="WP_348712351.1">
    <property type="nucleotide sequence ID" value="NZ_CAXIXY010000004.1"/>
</dbReference>
<dbReference type="Proteomes" id="UP001497416">
    <property type="component" value="Unassembled WGS sequence"/>
</dbReference>
<feature type="domain" description="Serine aminopeptidase S33" evidence="2">
    <location>
        <begin position="89"/>
        <end position="184"/>
    </location>
</feature>
<dbReference type="Pfam" id="PF12146">
    <property type="entry name" value="Hydrolase_4"/>
    <property type="match status" value="1"/>
</dbReference>
<keyword evidence="4" id="KW-1185">Reference proteome</keyword>
<dbReference type="GO" id="GO:0016787">
    <property type="term" value="F:hydrolase activity"/>
    <property type="evidence" value="ECO:0007669"/>
    <property type="project" value="UniProtKB-KW"/>
</dbReference>
<proteinExistence type="predicted"/>
<gene>
    <name evidence="3" type="ORF">T190607A01A_20798</name>
</gene>
<keyword evidence="1 3" id="KW-0378">Hydrolase</keyword>
<dbReference type="SUPFAM" id="SSF53474">
    <property type="entry name" value="alpha/beta-Hydrolases"/>
    <property type="match status" value="1"/>
</dbReference>
<evidence type="ECO:0000313" key="3">
    <source>
        <dbReference type="EMBL" id="CAL2087387.1"/>
    </source>
</evidence>
<dbReference type="InterPro" id="IPR050261">
    <property type="entry name" value="FrsA_esterase"/>
</dbReference>
<evidence type="ECO:0000256" key="1">
    <source>
        <dbReference type="ARBA" id="ARBA00022801"/>
    </source>
</evidence>
<dbReference type="InterPro" id="IPR029058">
    <property type="entry name" value="AB_hydrolase_fold"/>
</dbReference>
<evidence type="ECO:0000259" key="2">
    <source>
        <dbReference type="Pfam" id="PF12146"/>
    </source>
</evidence>
<protein>
    <submittedName>
        <fullName evidence="3">Alpha/beta hydrolase</fullName>
    </submittedName>
</protein>
<evidence type="ECO:0000313" key="4">
    <source>
        <dbReference type="Proteomes" id="UP001497416"/>
    </source>
</evidence>
<organism evidence="3 4">
    <name type="scientific">Tenacibaculum platacis</name>
    <dbReference type="NCBI Taxonomy" id="3137852"/>
    <lineage>
        <taxon>Bacteria</taxon>
        <taxon>Pseudomonadati</taxon>
        <taxon>Bacteroidota</taxon>
        <taxon>Flavobacteriia</taxon>
        <taxon>Flavobacteriales</taxon>
        <taxon>Flavobacteriaceae</taxon>
        <taxon>Tenacibaculum</taxon>
    </lineage>
</organism>
<dbReference type="EMBL" id="CAXIXY010000004">
    <property type="protein sequence ID" value="CAL2087387.1"/>
    <property type="molecule type" value="Genomic_DNA"/>
</dbReference>
<comment type="caution">
    <text evidence="3">The sequence shown here is derived from an EMBL/GenBank/DDBJ whole genome shotgun (WGS) entry which is preliminary data.</text>
</comment>
<dbReference type="PANTHER" id="PTHR22946">
    <property type="entry name" value="DIENELACTONE HYDROLASE DOMAIN-CONTAINING PROTEIN-RELATED"/>
    <property type="match status" value="1"/>
</dbReference>
<sequence>MITKFLSNMIVKGGIAPLFDNPANYELEYEDVEFKTKDGINLKGWLIKGGKDKIIVQSHFGVQSSRSGYTPKGKGMVKMWKEDISFLKHVKYLVAKGYSVLMYDFRSHGESDANKSGWCSWGPDESQDVVAAVNFVANHPDYKTAQIGLLSICMGAAASTYAFGKNELQQYNLKAMVAIQPMRYSDFMKSFGLPSFLNNWVNKENSKRVGFDMTAKSFKSDVPKISVPTLIMQNVKDEFLAKDSIDEFYHDLNVEKEMFWITNIGTKRAAGYDYLTKNPEKVGAWFDKYMD</sequence>
<name>A0ABP1ENH4_9FLAO</name>
<dbReference type="Gene3D" id="3.40.50.1820">
    <property type="entry name" value="alpha/beta hydrolase"/>
    <property type="match status" value="1"/>
</dbReference>
<dbReference type="PANTHER" id="PTHR22946:SF9">
    <property type="entry name" value="POLYKETIDE TRANSFERASE AF380"/>
    <property type="match status" value="1"/>
</dbReference>
<accession>A0ABP1ENH4</accession>